<sequence length="234" mass="26605">MSNNLPLETSHPNEEEAASPFTSEKITNDTQQRKSQHNVNRDENSCRMPQKEPSNLWQKETPESGNHASQLIEVSPAIKQEPYDLQRRQSSDARHDVSGFHEEERAFSCKYENDADILMQNQTPNPWVPVQESNVPLVKAVEKLYPGMNLEEGIHRSQSDEGSIPSKVLPDLLKIPKDEPDNLHLRQSPYSGVQTSEMCDGERTSSVKRDMVSVALQPVQDFRGRLHHNLTNRS</sequence>
<organism evidence="2 3">
    <name type="scientific">Rehmannia glutinosa</name>
    <name type="common">Chinese foxglove</name>
    <dbReference type="NCBI Taxonomy" id="99300"/>
    <lineage>
        <taxon>Eukaryota</taxon>
        <taxon>Viridiplantae</taxon>
        <taxon>Streptophyta</taxon>
        <taxon>Embryophyta</taxon>
        <taxon>Tracheophyta</taxon>
        <taxon>Spermatophyta</taxon>
        <taxon>Magnoliopsida</taxon>
        <taxon>eudicotyledons</taxon>
        <taxon>Gunneridae</taxon>
        <taxon>Pentapetalae</taxon>
        <taxon>asterids</taxon>
        <taxon>lamiids</taxon>
        <taxon>Lamiales</taxon>
        <taxon>Orobanchaceae</taxon>
        <taxon>Rehmannieae</taxon>
        <taxon>Rehmannia</taxon>
    </lineage>
</organism>
<accession>A0ABR0X998</accession>
<evidence type="ECO:0000256" key="1">
    <source>
        <dbReference type="SAM" id="MobiDB-lite"/>
    </source>
</evidence>
<feature type="compositionally biased region" description="Polar residues" evidence="1">
    <location>
        <begin position="188"/>
        <end position="197"/>
    </location>
</feature>
<evidence type="ECO:0000313" key="2">
    <source>
        <dbReference type="EMBL" id="KAK6155307.1"/>
    </source>
</evidence>
<feature type="compositionally biased region" description="Polar residues" evidence="1">
    <location>
        <begin position="52"/>
        <end position="69"/>
    </location>
</feature>
<feature type="region of interest" description="Disordered" evidence="1">
    <location>
        <begin position="1"/>
        <end position="98"/>
    </location>
</feature>
<reference evidence="2 3" key="1">
    <citation type="journal article" date="2021" name="Comput. Struct. Biotechnol. J.">
        <title>De novo genome assembly of the potent medicinal plant Rehmannia glutinosa using nanopore technology.</title>
        <authorList>
            <person name="Ma L."/>
            <person name="Dong C."/>
            <person name="Song C."/>
            <person name="Wang X."/>
            <person name="Zheng X."/>
            <person name="Niu Y."/>
            <person name="Chen S."/>
            <person name="Feng W."/>
        </authorList>
    </citation>
    <scope>NUCLEOTIDE SEQUENCE [LARGE SCALE GENOMIC DNA]</scope>
    <source>
        <strain evidence="2">DH-2019</strain>
    </source>
</reference>
<protein>
    <submittedName>
        <fullName evidence="2">Uncharacterized protein</fullName>
    </submittedName>
</protein>
<name>A0ABR0X998_REHGL</name>
<feature type="region of interest" description="Disordered" evidence="1">
    <location>
        <begin position="177"/>
        <end position="198"/>
    </location>
</feature>
<feature type="compositionally biased region" description="Polar residues" evidence="1">
    <location>
        <begin position="20"/>
        <end position="30"/>
    </location>
</feature>
<evidence type="ECO:0000313" key="3">
    <source>
        <dbReference type="Proteomes" id="UP001318860"/>
    </source>
</evidence>
<gene>
    <name evidence="2" type="ORF">DH2020_009555</name>
</gene>
<proteinExistence type="predicted"/>
<feature type="compositionally biased region" description="Basic and acidic residues" evidence="1">
    <location>
        <begin position="81"/>
        <end position="98"/>
    </location>
</feature>
<comment type="caution">
    <text evidence="2">The sequence shown here is derived from an EMBL/GenBank/DDBJ whole genome shotgun (WGS) entry which is preliminary data.</text>
</comment>
<dbReference type="EMBL" id="JABTTQ020000005">
    <property type="protein sequence ID" value="KAK6155307.1"/>
    <property type="molecule type" value="Genomic_DNA"/>
</dbReference>
<keyword evidence="3" id="KW-1185">Reference proteome</keyword>
<dbReference type="Proteomes" id="UP001318860">
    <property type="component" value="Unassembled WGS sequence"/>
</dbReference>